<feature type="compositionally biased region" description="Low complexity" evidence="1">
    <location>
        <begin position="189"/>
        <end position="203"/>
    </location>
</feature>
<feature type="compositionally biased region" description="Basic and acidic residues" evidence="1">
    <location>
        <begin position="140"/>
        <end position="152"/>
    </location>
</feature>
<reference evidence="4" key="4">
    <citation type="journal article" date="2015" name="PLoS ONE">
        <title>Comprehensive Evaluation of Toxoplasma gondii VEG and Neospora caninum LIV Genomes with Tachyzoite Stage Transcriptome and Proteome Defines Novel Transcript Features.</title>
        <authorList>
            <person name="Ramaprasad A."/>
            <person name="Mourier T."/>
            <person name="Naeem R."/>
            <person name="Malas T.B."/>
            <person name="Moussa E."/>
            <person name="Panigrahi A."/>
            <person name="Vermont S.J."/>
            <person name="Otto T.D."/>
            <person name="Wastling J."/>
            <person name="Pain A."/>
        </authorList>
    </citation>
    <scope>NUCLEOTIDE SEQUENCE</scope>
    <source>
        <strain evidence="4">Liverpool</strain>
    </source>
</reference>
<accession>F0VQC9</accession>
<feature type="transmembrane region" description="Helical" evidence="2">
    <location>
        <begin position="324"/>
        <end position="344"/>
    </location>
</feature>
<evidence type="ECO:0000313" key="5">
    <source>
        <dbReference type="Proteomes" id="UP000007494"/>
    </source>
</evidence>
<evidence type="ECO:0000313" key="4">
    <source>
        <dbReference type="EMBL" id="CEL70669.1"/>
    </source>
</evidence>
<reference evidence="3" key="1">
    <citation type="submission" date="2011-02" db="EMBL/GenBank/DDBJ databases">
        <authorList>
            <person name="Aslett M."/>
        </authorList>
    </citation>
    <scope>NUCLEOTIDE SEQUENCE</scope>
    <source>
        <strain evidence="3">Liverpool</strain>
    </source>
</reference>
<keyword evidence="5" id="KW-1185">Reference proteome</keyword>
<evidence type="ECO:0000313" key="3">
    <source>
        <dbReference type="EMBL" id="CBZ55926.1"/>
    </source>
</evidence>
<protein>
    <recommendedName>
        <fullName evidence="6">Transmembrane protein</fullName>
    </recommendedName>
</protein>
<reference evidence="5" key="3">
    <citation type="journal article" date="2012" name="PLoS Pathog.">
        <title>Comparative genomics of the apicomplexan parasites Toxoplasma gondii and Neospora caninum: Coccidia differing in host range and transmission strategy.</title>
        <authorList>
            <person name="Reid A.J."/>
            <person name="Vermont S.J."/>
            <person name="Cotton J.A."/>
            <person name="Harris D."/>
            <person name="Hill-Cawthorne G.A."/>
            <person name="Konen-Waisman S."/>
            <person name="Latham S.M."/>
            <person name="Mourier T."/>
            <person name="Norton R."/>
            <person name="Quail M.A."/>
            <person name="Sanders M."/>
            <person name="Shanmugam D."/>
            <person name="Sohal A."/>
            <person name="Wasmuth J.D."/>
            <person name="Brunk B."/>
            <person name="Grigg M.E."/>
            <person name="Howard J.C."/>
            <person name="Parkinson J."/>
            <person name="Roos D.S."/>
            <person name="Trees A.J."/>
            <person name="Berriman M."/>
            <person name="Pain A."/>
            <person name="Wastling J.M."/>
        </authorList>
    </citation>
    <scope>NUCLEOTIDE SEQUENCE [LARGE SCALE GENOMIC DNA]</scope>
    <source>
        <strain evidence="5">Liverpool</strain>
    </source>
</reference>
<sequence length="453" mass="48526">MSTKFDKNEQYCSPEATRSGAARHGSGDSLEDVLDDTVTTMASADTLYRFSPPSSLPSSSSFHASAFAPSNSPGSSSSLTPASADRETQPVEVIYKTGSCGKAAAVPGSREIRTAEAHAITTQTSALSSASTGPSTSKPASERAMSDDDRLHAAVAPALESEGTPGGRGSPASLDSRAERRMQPAVFGSPSSSTSGLESQSLLAKPGEGSRRSSHDSDAGDDSELSPFVGGDARHSVCAYQKTRAVIDMHAVRGEQEKRRAGTAYSSDEEFDSDEETFASRRDGSSLRDVSSRGSMRSMAREEEPRRNLWAVTKGIHDAIMRRLVVIFSFVAVVSCWELTDVWVAVLTEEESISELIYYGGMLVISVGMTVAVQLFKNPSNSFVFVLSAIFSFFAAVGGWGFLSAVVYFAAGESVVLLIFYFFCFFAVAVAFIICYIWFFDPDYTVDIIGSVF</sequence>
<dbReference type="EMBL" id="LN714487">
    <property type="protein sequence ID" value="CEL70669.1"/>
    <property type="molecule type" value="Genomic_DNA"/>
</dbReference>
<feature type="transmembrane region" description="Helical" evidence="2">
    <location>
        <begin position="415"/>
        <end position="439"/>
    </location>
</feature>
<feature type="compositionally biased region" description="Low complexity" evidence="1">
    <location>
        <begin position="119"/>
        <end position="132"/>
    </location>
</feature>
<feature type="transmembrane region" description="Helical" evidence="2">
    <location>
        <begin position="356"/>
        <end position="376"/>
    </location>
</feature>
<dbReference type="InParanoid" id="F0VQC9"/>
<name>F0VQC9_NEOCL</name>
<dbReference type="OrthoDB" id="10374748at2759"/>
<dbReference type="eggNOG" id="ENOG502QZWH">
    <property type="taxonomic scope" value="Eukaryota"/>
</dbReference>
<dbReference type="AlphaFoldDB" id="F0VQC9"/>
<feature type="region of interest" description="Disordered" evidence="1">
    <location>
        <begin position="113"/>
        <end position="231"/>
    </location>
</feature>
<gene>
    <name evidence="4" type="ORF">BN1204_063520</name>
    <name evidence="3" type="ORF">NCLIV_063520</name>
</gene>
<dbReference type="GeneID" id="13445149"/>
<proteinExistence type="predicted"/>
<reference evidence="3" key="2">
    <citation type="submission" date="2011-03" db="EMBL/GenBank/DDBJ databases">
        <title>Comparative genomics and transcriptomics of Neospora caninum and Toxoplasma gondii.</title>
        <authorList>
            <person name="Reid A.J."/>
            <person name="Sohal A."/>
            <person name="Harris D."/>
            <person name="Quail M."/>
            <person name="Sanders M."/>
            <person name="Berriman M."/>
            <person name="Wastling J.M."/>
            <person name="Pain A."/>
        </authorList>
    </citation>
    <scope>NUCLEOTIDE SEQUENCE</scope>
    <source>
        <strain evidence="3">Liverpool</strain>
    </source>
</reference>
<dbReference type="RefSeq" id="XP_003885952.1">
    <property type="nucleotide sequence ID" value="XM_003885903.1"/>
</dbReference>
<evidence type="ECO:0008006" key="6">
    <source>
        <dbReference type="Google" id="ProtNLM"/>
    </source>
</evidence>
<feature type="transmembrane region" description="Helical" evidence="2">
    <location>
        <begin position="383"/>
        <end position="409"/>
    </location>
</feature>
<feature type="compositionally biased region" description="Basic and acidic residues" evidence="1">
    <location>
        <begin position="208"/>
        <end position="218"/>
    </location>
</feature>
<keyword evidence="2" id="KW-0472">Membrane</keyword>
<evidence type="ECO:0000256" key="2">
    <source>
        <dbReference type="SAM" id="Phobius"/>
    </source>
</evidence>
<feature type="region of interest" description="Disordered" evidence="1">
    <location>
        <begin position="1"/>
        <end position="32"/>
    </location>
</feature>
<dbReference type="Proteomes" id="UP000007494">
    <property type="component" value="Chromosome XII"/>
</dbReference>
<organism evidence="3 5">
    <name type="scientific">Neospora caninum (strain Liverpool)</name>
    <dbReference type="NCBI Taxonomy" id="572307"/>
    <lineage>
        <taxon>Eukaryota</taxon>
        <taxon>Sar</taxon>
        <taxon>Alveolata</taxon>
        <taxon>Apicomplexa</taxon>
        <taxon>Conoidasida</taxon>
        <taxon>Coccidia</taxon>
        <taxon>Eucoccidiorida</taxon>
        <taxon>Eimeriorina</taxon>
        <taxon>Sarcocystidae</taxon>
        <taxon>Neospora</taxon>
    </lineage>
</organism>
<feature type="compositionally biased region" description="Acidic residues" evidence="1">
    <location>
        <begin position="267"/>
        <end position="277"/>
    </location>
</feature>
<dbReference type="EMBL" id="FR823393">
    <property type="protein sequence ID" value="CBZ55926.1"/>
    <property type="molecule type" value="Genomic_DNA"/>
</dbReference>
<feature type="region of interest" description="Disordered" evidence="1">
    <location>
        <begin position="48"/>
        <end position="91"/>
    </location>
</feature>
<feature type="region of interest" description="Disordered" evidence="1">
    <location>
        <begin position="256"/>
        <end position="300"/>
    </location>
</feature>
<evidence type="ECO:0000256" key="1">
    <source>
        <dbReference type="SAM" id="MobiDB-lite"/>
    </source>
</evidence>
<feature type="compositionally biased region" description="Low complexity" evidence="1">
    <location>
        <begin position="50"/>
        <end position="83"/>
    </location>
</feature>
<keyword evidence="2" id="KW-1133">Transmembrane helix</keyword>
<dbReference type="VEuPathDB" id="ToxoDB:NCLIV_063520"/>
<keyword evidence="2" id="KW-0812">Transmembrane</keyword>